<dbReference type="InterPro" id="IPR009075">
    <property type="entry name" value="AcylCo_DH/oxidase_C"/>
</dbReference>
<dbReference type="RefSeq" id="WP_073391384.1">
    <property type="nucleotide sequence ID" value="NZ_FQVU01000004.1"/>
</dbReference>
<sequence length="317" mass="34070">MRTVLADEATEFAAVVERAVRRAGGFELVARAERGEPAADEVERAFAELGVWDLRARDGDVDAEVAAAVCRSAGRWALPYPVAERLAGHPAAGYDAVALATARGPRINLHRDGLRWLVSDGLTSTAPVTSVGEPLGTKLGSLVRDAEVGAWSEDADVAPLSHVFGCWVLLGMCETALDLTRQHLLDRHQFGKPLASFQALQFRLADTAAALQGFGELAKYTLWSVTTAQVGRAGDALALRLSALETAETVFRTAHQLHGAMGFCDEVPLSWLSRYSQPIRRLPWGRSETEVRLLQAIETVPFAGLFSSGDAGAILVQ</sequence>
<dbReference type="InterPro" id="IPR036250">
    <property type="entry name" value="AcylCo_DH-like_C"/>
</dbReference>
<dbReference type="Gene3D" id="1.20.140.10">
    <property type="entry name" value="Butyryl-CoA Dehydrogenase, subunit A, domain 3"/>
    <property type="match status" value="1"/>
</dbReference>
<evidence type="ECO:0000259" key="3">
    <source>
        <dbReference type="Pfam" id="PF00441"/>
    </source>
</evidence>
<evidence type="ECO:0000313" key="4">
    <source>
        <dbReference type="EMBL" id="SHH04697.1"/>
    </source>
</evidence>
<dbReference type="STRING" id="1206085.SAMN05443575_3180"/>
<keyword evidence="1" id="KW-0285">Flavoprotein</keyword>
<evidence type="ECO:0000256" key="1">
    <source>
        <dbReference type="ARBA" id="ARBA00022630"/>
    </source>
</evidence>
<proteinExistence type="predicted"/>
<dbReference type="EMBL" id="FQVU01000004">
    <property type="protein sequence ID" value="SHH04697.1"/>
    <property type="molecule type" value="Genomic_DNA"/>
</dbReference>
<keyword evidence="2" id="KW-0560">Oxidoreductase</keyword>
<evidence type="ECO:0000313" key="5">
    <source>
        <dbReference type="Proteomes" id="UP000186132"/>
    </source>
</evidence>
<feature type="domain" description="Acyl-CoA dehydrogenase/oxidase C-terminal" evidence="3">
    <location>
        <begin position="166"/>
        <end position="289"/>
    </location>
</feature>
<dbReference type="InterPro" id="IPR050741">
    <property type="entry name" value="Acyl-CoA_dehydrogenase"/>
</dbReference>
<name>A0A1M5PS25_9ACTN</name>
<dbReference type="Proteomes" id="UP000186132">
    <property type="component" value="Unassembled WGS sequence"/>
</dbReference>
<protein>
    <submittedName>
        <fullName evidence="4">Acyl-CoA dehydrogenase, C-terminal domain</fullName>
    </submittedName>
</protein>
<keyword evidence="5" id="KW-1185">Reference proteome</keyword>
<organism evidence="4 5">
    <name type="scientific">Jatrophihabitans endophyticus</name>
    <dbReference type="NCBI Taxonomy" id="1206085"/>
    <lineage>
        <taxon>Bacteria</taxon>
        <taxon>Bacillati</taxon>
        <taxon>Actinomycetota</taxon>
        <taxon>Actinomycetes</taxon>
        <taxon>Jatrophihabitantales</taxon>
        <taxon>Jatrophihabitantaceae</taxon>
        <taxon>Jatrophihabitans</taxon>
    </lineage>
</organism>
<gene>
    <name evidence="4" type="ORF">SAMN05443575_3180</name>
</gene>
<dbReference type="SUPFAM" id="SSF47203">
    <property type="entry name" value="Acyl-CoA dehydrogenase C-terminal domain-like"/>
    <property type="match status" value="1"/>
</dbReference>
<dbReference type="GO" id="GO:0005737">
    <property type="term" value="C:cytoplasm"/>
    <property type="evidence" value="ECO:0007669"/>
    <property type="project" value="TreeGrafter"/>
</dbReference>
<reference evidence="4 5" key="1">
    <citation type="submission" date="2016-11" db="EMBL/GenBank/DDBJ databases">
        <authorList>
            <person name="Jaros S."/>
            <person name="Januszkiewicz K."/>
            <person name="Wedrychowicz H."/>
        </authorList>
    </citation>
    <scope>NUCLEOTIDE SEQUENCE [LARGE SCALE GENOMIC DNA]</scope>
    <source>
        <strain evidence="4 5">DSM 45627</strain>
    </source>
</reference>
<dbReference type="GO" id="GO:0033539">
    <property type="term" value="P:fatty acid beta-oxidation using acyl-CoA dehydrogenase"/>
    <property type="evidence" value="ECO:0007669"/>
    <property type="project" value="TreeGrafter"/>
</dbReference>
<dbReference type="OrthoDB" id="4614767at2"/>
<evidence type="ECO:0000256" key="2">
    <source>
        <dbReference type="ARBA" id="ARBA00023002"/>
    </source>
</evidence>
<dbReference type="PANTHER" id="PTHR48083">
    <property type="entry name" value="MEDIUM-CHAIN SPECIFIC ACYL-COA DEHYDROGENASE, MITOCHONDRIAL-RELATED"/>
    <property type="match status" value="1"/>
</dbReference>
<accession>A0A1M5PS25</accession>
<dbReference type="AlphaFoldDB" id="A0A1M5PS25"/>
<dbReference type="PANTHER" id="PTHR48083:SF2">
    <property type="entry name" value="MEDIUM-CHAIN SPECIFIC ACYL-COA DEHYDROGENASE, MITOCHONDRIAL"/>
    <property type="match status" value="1"/>
</dbReference>
<dbReference type="GO" id="GO:0003995">
    <property type="term" value="F:acyl-CoA dehydrogenase activity"/>
    <property type="evidence" value="ECO:0007669"/>
    <property type="project" value="TreeGrafter"/>
</dbReference>
<dbReference type="Pfam" id="PF00441">
    <property type="entry name" value="Acyl-CoA_dh_1"/>
    <property type="match status" value="1"/>
</dbReference>